<dbReference type="Proteomes" id="UP000271098">
    <property type="component" value="Unassembled WGS sequence"/>
</dbReference>
<name>A0A183DK80_9BILA</name>
<keyword evidence="1" id="KW-0812">Transmembrane</keyword>
<feature type="transmembrane region" description="Helical" evidence="1">
    <location>
        <begin position="25"/>
        <end position="46"/>
    </location>
</feature>
<protein>
    <submittedName>
        <fullName evidence="4">Neur_chan_memb domain-containing protein</fullName>
    </submittedName>
</protein>
<sequence>MWFEERSWSNLKMPSTLVEEWRDLWSIKIDMIVASLAYVFATTNFLNLPRLILENGGCKSFC</sequence>
<evidence type="ECO:0000313" key="4">
    <source>
        <dbReference type="WBParaSite" id="GPUH_0000913101-mRNA-1"/>
    </source>
</evidence>
<organism evidence="4">
    <name type="scientific">Gongylonema pulchrum</name>
    <dbReference type="NCBI Taxonomy" id="637853"/>
    <lineage>
        <taxon>Eukaryota</taxon>
        <taxon>Metazoa</taxon>
        <taxon>Ecdysozoa</taxon>
        <taxon>Nematoda</taxon>
        <taxon>Chromadorea</taxon>
        <taxon>Rhabditida</taxon>
        <taxon>Spirurina</taxon>
        <taxon>Spiruromorpha</taxon>
        <taxon>Spiruroidea</taxon>
        <taxon>Gongylonematidae</taxon>
        <taxon>Gongylonema</taxon>
    </lineage>
</organism>
<keyword evidence="3" id="KW-1185">Reference proteome</keyword>
<dbReference type="WBParaSite" id="GPUH_0000913101-mRNA-1">
    <property type="protein sequence ID" value="GPUH_0000913101-mRNA-1"/>
    <property type="gene ID" value="GPUH_0000913101"/>
</dbReference>
<dbReference type="EMBL" id="UYRT01028796">
    <property type="protein sequence ID" value="VDK68365.1"/>
    <property type="molecule type" value="Genomic_DNA"/>
</dbReference>
<gene>
    <name evidence="2" type="ORF">GPUH_LOCUS9121</name>
</gene>
<accession>A0A183DK80</accession>
<evidence type="ECO:0000313" key="2">
    <source>
        <dbReference type="EMBL" id="VDK68365.1"/>
    </source>
</evidence>
<proteinExistence type="predicted"/>
<reference evidence="2 3" key="2">
    <citation type="submission" date="2018-11" db="EMBL/GenBank/DDBJ databases">
        <authorList>
            <consortium name="Pathogen Informatics"/>
        </authorList>
    </citation>
    <scope>NUCLEOTIDE SEQUENCE [LARGE SCALE GENOMIC DNA]</scope>
</reference>
<evidence type="ECO:0000256" key="1">
    <source>
        <dbReference type="SAM" id="Phobius"/>
    </source>
</evidence>
<dbReference type="OrthoDB" id="5867913at2759"/>
<dbReference type="AlphaFoldDB" id="A0A183DK80"/>
<keyword evidence="1" id="KW-0472">Membrane</keyword>
<keyword evidence="1" id="KW-1133">Transmembrane helix</keyword>
<evidence type="ECO:0000313" key="3">
    <source>
        <dbReference type="Proteomes" id="UP000271098"/>
    </source>
</evidence>
<reference evidence="4" key="1">
    <citation type="submission" date="2016-06" db="UniProtKB">
        <authorList>
            <consortium name="WormBaseParasite"/>
        </authorList>
    </citation>
    <scope>IDENTIFICATION</scope>
</reference>